<gene>
    <name evidence="1" type="ORF">D0Z07_1522</name>
</gene>
<comment type="caution">
    <text evidence="1">The sequence shown here is derived from an EMBL/GenBank/DDBJ whole genome shotgun (WGS) entry which is preliminary data.</text>
</comment>
<keyword evidence="2" id="KW-1185">Reference proteome</keyword>
<evidence type="ECO:0000313" key="1">
    <source>
        <dbReference type="EMBL" id="KAG0651215.1"/>
    </source>
</evidence>
<proteinExistence type="predicted"/>
<evidence type="ECO:0000313" key="2">
    <source>
        <dbReference type="Proteomes" id="UP000785200"/>
    </source>
</evidence>
<reference evidence="1" key="1">
    <citation type="submission" date="2019-07" db="EMBL/GenBank/DDBJ databases">
        <title>Hyphodiscus hymeniophilus genome sequencing and assembly.</title>
        <authorList>
            <person name="Kramer G."/>
            <person name="Nodwell J."/>
        </authorList>
    </citation>
    <scope>NUCLEOTIDE SEQUENCE</scope>
    <source>
        <strain evidence="1">ATCC 34498</strain>
    </source>
</reference>
<organism evidence="1 2">
    <name type="scientific">Hyphodiscus hymeniophilus</name>
    <dbReference type="NCBI Taxonomy" id="353542"/>
    <lineage>
        <taxon>Eukaryota</taxon>
        <taxon>Fungi</taxon>
        <taxon>Dikarya</taxon>
        <taxon>Ascomycota</taxon>
        <taxon>Pezizomycotina</taxon>
        <taxon>Leotiomycetes</taxon>
        <taxon>Helotiales</taxon>
        <taxon>Hyphodiscaceae</taxon>
        <taxon>Hyphodiscus</taxon>
    </lineage>
</organism>
<name>A0A9P6VNE3_9HELO</name>
<accession>A0A9P6VNE3</accession>
<dbReference type="EMBL" id="VNKQ01000004">
    <property type="protein sequence ID" value="KAG0651215.1"/>
    <property type="molecule type" value="Genomic_DNA"/>
</dbReference>
<protein>
    <submittedName>
        <fullName evidence="1">Uncharacterized protein</fullName>
    </submittedName>
</protein>
<dbReference type="Proteomes" id="UP000785200">
    <property type="component" value="Unassembled WGS sequence"/>
</dbReference>
<sequence length="112" mass="12495">MDAMHDLIANFCPHRDSDFLAIARGYDVEKSVDVIKTRVKLIKLINEYLTTHSKGVDDEAIAAVMALAYNEVGFGNTLVALASSWRAVVVDLYAERKSVLAHMKGLREMLRT</sequence>
<dbReference type="OrthoDB" id="415825at2759"/>
<dbReference type="AlphaFoldDB" id="A0A9P6VNE3"/>